<dbReference type="AlphaFoldDB" id="A0AA88I140"/>
<gene>
    <name evidence="1" type="ORF">QYM36_005441</name>
</gene>
<protein>
    <submittedName>
        <fullName evidence="1">Uncharacterized protein</fullName>
    </submittedName>
</protein>
<evidence type="ECO:0000313" key="1">
    <source>
        <dbReference type="EMBL" id="KAK2718134.1"/>
    </source>
</evidence>
<organism evidence="1 2">
    <name type="scientific">Artemia franciscana</name>
    <name type="common">Brine shrimp</name>
    <name type="synonym">Artemia sanfranciscana</name>
    <dbReference type="NCBI Taxonomy" id="6661"/>
    <lineage>
        <taxon>Eukaryota</taxon>
        <taxon>Metazoa</taxon>
        <taxon>Ecdysozoa</taxon>
        <taxon>Arthropoda</taxon>
        <taxon>Crustacea</taxon>
        <taxon>Branchiopoda</taxon>
        <taxon>Anostraca</taxon>
        <taxon>Artemiidae</taxon>
        <taxon>Artemia</taxon>
    </lineage>
</organism>
<reference evidence="1" key="1">
    <citation type="submission" date="2023-07" db="EMBL/GenBank/DDBJ databases">
        <title>Chromosome-level genome assembly of Artemia franciscana.</title>
        <authorList>
            <person name="Jo E."/>
        </authorList>
    </citation>
    <scope>NUCLEOTIDE SEQUENCE</scope>
    <source>
        <tissue evidence="1">Whole body</tissue>
    </source>
</reference>
<accession>A0AA88I140</accession>
<proteinExistence type="predicted"/>
<evidence type="ECO:0000313" key="2">
    <source>
        <dbReference type="Proteomes" id="UP001187531"/>
    </source>
</evidence>
<comment type="caution">
    <text evidence="1">The sequence shown here is derived from an EMBL/GenBank/DDBJ whole genome shotgun (WGS) entry which is preliminary data.</text>
</comment>
<name>A0AA88I140_ARTSF</name>
<sequence length="136" mass="15334">MNESKNLIWNAVLNYLLKSMHGGIPKDEIVRTCTDFVKRESMKEAKIFIYSIVLENVHRSMRQKGSENVLDIIKILKEFDVKSIELSTFVIAEPQEVPSRGSQISALVTRNISELNTKVDALIAKSKELAAPSEKS</sequence>
<dbReference type="Proteomes" id="UP001187531">
    <property type="component" value="Unassembled WGS sequence"/>
</dbReference>
<dbReference type="EMBL" id="JAVRJZ010000009">
    <property type="protein sequence ID" value="KAK2718134.1"/>
    <property type="molecule type" value="Genomic_DNA"/>
</dbReference>
<keyword evidence="2" id="KW-1185">Reference proteome</keyword>